<evidence type="ECO:0000259" key="5">
    <source>
        <dbReference type="Pfam" id="PF06925"/>
    </source>
</evidence>
<organism evidence="6 7">
    <name type="scientific">Crotalaria pallida</name>
    <name type="common">Smooth rattlebox</name>
    <name type="synonym">Crotalaria striata</name>
    <dbReference type="NCBI Taxonomy" id="3830"/>
    <lineage>
        <taxon>Eukaryota</taxon>
        <taxon>Viridiplantae</taxon>
        <taxon>Streptophyta</taxon>
        <taxon>Embryophyta</taxon>
        <taxon>Tracheophyta</taxon>
        <taxon>Spermatophyta</taxon>
        <taxon>Magnoliopsida</taxon>
        <taxon>eudicotyledons</taxon>
        <taxon>Gunneridae</taxon>
        <taxon>Pentapetalae</taxon>
        <taxon>rosids</taxon>
        <taxon>fabids</taxon>
        <taxon>Fabales</taxon>
        <taxon>Fabaceae</taxon>
        <taxon>Papilionoideae</taxon>
        <taxon>50 kb inversion clade</taxon>
        <taxon>genistoids sensu lato</taxon>
        <taxon>core genistoids</taxon>
        <taxon>Crotalarieae</taxon>
        <taxon>Crotalaria</taxon>
    </lineage>
</organism>
<proteinExistence type="inferred from homology"/>
<evidence type="ECO:0000256" key="4">
    <source>
        <dbReference type="SAM" id="MobiDB-lite"/>
    </source>
</evidence>
<reference evidence="6 7" key="1">
    <citation type="submission" date="2024-01" db="EMBL/GenBank/DDBJ databases">
        <title>The genomes of 5 underutilized Papilionoideae crops provide insights into root nodulation and disease resistanc.</title>
        <authorList>
            <person name="Yuan L."/>
        </authorList>
    </citation>
    <scope>NUCLEOTIDE SEQUENCE [LARGE SCALE GENOMIC DNA]</scope>
    <source>
        <strain evidence="6">ZHUSHIDOU_FW_LH</strain>
        <tissue evidence="6">Leaf</tissue>
    </source>
</reference>
<dbReference type="AlphaFoldDB" id="A0AAN9ER50"/>
<comment type="similarity">
    <text evidence="1">Belongs to the glycosyltransferase 28 family.</text>
</comment>
<evidence type="ECO:0000313" key="7">
    <source>
        <dbReference type="Proteomes" id="UP001372338"/>
    </source>
</evidence>
<feature type="domain" description="Diacylglycerol glucosyltransferase N-terminal" evidence="5">
    <location>
        <begin position="161"/>
        <end position="340"/>
    </location>
</feature>
<dbReference type="EMBL" id="JAYWIO010000005">
    <property type="protein sequence ID" value="KAK7260986.1"/>
    <property type="molecule type" value="Genomic_DNA"/>
</dbReference>
<keyword evidence="2" id="KW-0328">Glycosyltransferase</keyword>
<dbReference type="InterPro" id="IPR009695">
    <property type="entry name" value="Diacylglyc_glucosyltr_N"/>
</dbReference>
<dbReference type="GO" id="GO:0016020">
    <property type="term" value="C:membrane"/>
    <property type="evidence" value="ECO:0007669"/>
    <property type="project" value="GOC"/>
</dbReference>
<dbReference type="SUPFAM" id="SSF53756">
    <property type="entry name" value="UDP-Glycosyltransferase/glycogen phosphorylase"/>
    <property type="match status" value="1"/>
</dbReference>
<dbReference type="PANTHER" id="PTHR43025:SF3">
    <property type="entry name" value="MONOGALACTOSYLDIACYLGLYCEROL SYNTHASE 1, CHLOROPLASTIC"/>
    <property type="match status" value="1"/>
</dbReference>
<dbReference type="Gene3D" id="3.40.50.2000">
    <property type="entry name" value="Glycogen Phosphorylase B"/>
    <property type="match status" value="1"/>
</dbReference>
<dbReference type="GO" id="GO:0009247">
    <property type="term" value="P:glycolipid biosynthetic process"/>
    <property type="evidence" value="ECO:0007669"/>
    <property type="project" value="InterPro"/>
</dbReference>
<protein>
    <recommendedName>
        <fullName evidence="5">Diacylglycerol glucosyltransferase N-terminal domain-containing protein</fullName>
    </recommendedName>
</protein>
<feature type="compositionally biased region" description="Low complexity" evidence="4">
    <location>
        <begin position="105"/>
        <end position="118"/>
    </location>
</feature>
<evidence type="ECO:0000256" key="2">
    <source>
        <dbReference type="ARBA" id="ARBA00022676"/>
    </source>
</evidence>
<dbReference type="PANTHER" id="PTHR43025">
    <property type="entry name" value="MONOGALACTOSYLDIACYLGLYCEROL SYNTHASE"/>
    <property type="match status" value="1"/>
</dbReference>
<evidence type="ECO:0000313" key="6">
    <source>
        <dbReference type="EMBL" id="KAK7260986.1"/>
    </source>
</evidence>
<keyword evidence="3" id="KW-0808">Transferase</keyword>
<accession>A0AAN9ER50</accession>
<evidence type="ECO:0000256" key="3">
    <source>
        <dbReference type="ARBA" id="ARBA00022679"/>
    </source>
</evidence>
<feature type="region of interest" description="Disordered" evidence="4">
    <location>
        <begin position="105"/>
        <end position="126"/>
    </location>
</feature>
<dbReference type="Proteomes" id="UP001372338">
    <property type="component" value="Unassembled WGS sequence"/>
</dbReference>
<dbReference type="Pfam" id="PF06925">
    <property type="entry name" value="MGDG_synth"/>
    <property type="match status" value="1"/>
</dbReference>
<dbReference type="InterPro" id="IPR050519">
    <property type="entry name" value="Glycosyltransf_28_UgtP"/>
</dbReference>
<name>A0AAN9ER50_CROPI</name>
<evidence type="ECO:0000256" key="1">
    <source>
        <dbReference type="ARBA" id="ARBA00006962"/>
    </source>
</evidence>
<dbReference type="GO" id="GO:0016758">
    <property type="term" value="F:hexosyltransferase activity"/>
    <property type="evidence" value="ECO:0007669"/>
    <property type="project" value="InterPro"/>
</dbReference>
<keyword evidence="7" id="KW-1185">Reference proteome</keyword>
<gene>
    <name evidence="6" type="ORF">RIF29_27289</name>
</gene>
<comment type="caution">
    <text evidence="6">The sequence shown here is derived from an EMBL/GenBank/DDBJ whole genome shotgun (WGS) entry which is preliminary data.</text>
</comment>
<sequence length="662" mass="73290">MLLTNTSVNQEPNALVLDLASKTTRFSFDSCRLHLKSDTSLLSNFVHFNTTTTTTAVTKRTVSLKLPPATGASGGFRNLLNEFNRFVRFHCEKIPIGFASLRVGNNNNNSSTSNNENGSGDGVRGEEGCGVVEDERMQLNGAEAENPKKILILMSDTGGGHRASAEAIKSAFHEEFGDDYQFNEISVELMVQVFVTDLWSDHTPWPFNQLPRSYSFLVKHGPLWKMTYYGTAPRVVHQSNFAATSTFIAREVAKGIMKYQPDIIISVHPLMQHVPLRILRAKGLLKKIVFTTVVTDLSTCHPTWFHKLVTRCYCPTTEVAKRAIKAGLQQSRIKLYGLPVRPSFVKPIRSKIYSQVIEGHKKSVETTLAKLGVSLSNAAYRLNVRPLLKLSFCGKMQTGQTVRVLGEGYSPDEEEDSCKRSDRVVDDSIAKDLRELYSEVEFKGPNILLDDTLPTEVDKNQPHCPNFSIVCHGPKDALSSWVKRNLSPGPTGFCGGAFNLIDHYIICVVDELRRELGMDEDLPAVLLMGGGEGMGPIEATALALGDSLNDENLGTPIGQILVICGRNKKLANKLNSIKWKIPVQESGNVPYVVENGCGKFSKSPKEIAKIVAEWFGPKADELKIMSQNALRLARPDAVFKIVHDLHELARQRSLQPEYSCTA</sequence>